<evidence type="ECO:0000313" key="1">
    <source>
        <dbReference type="EMBL" id="EMZ36514.1"/>
    </source>
</evidence>
<dbReference type="EMBL" id="AQFT01000023">
    <property type="protein sequence ID" value="EMZ36514.1"/>
    <property type="molecule type" value="Genomic_DNA"/>
</dbReference>
<accession>N2BI64</accession>
<evidence type="ECO:0008006" key="3">
    <source>
        <dbReference type="Google" id="ProtNLM"/>
    </source>
</evidence>
<comment type="caution">
    <text evidence="1">The sequence shown here is derived from an EMBL/GenBank/DDBJ whole genome shotgun (WGS) entry which is preliminary data.</text>
</comment>
<dbReference type="AlphaFoldDB" id="N2BI64"/>
<gene>
    <name evidence="1" type="ORF">C823_00882</name>
</gene>
<dbReference type="Proteomes" id="UP000012589">
    <property type="component" value="Unassembled WGS sequence"/>
</dbReference>
<dbReference type="NCBIfam" id="NF038076">
    <property type="entry name" value="fam_STM4015"/>
    <property type="match status" value="1"/>
</dbReference>
<organism evidence="1 2">
    <name type="scientific">Eubacterium plexicaudatum ASF492</name>
    <dbReference type="NCBI Taxonomy" id="1235802"/>
    <lineage>
        <taxon>Bacteria</taxon>
        <taxon>Bacillati</taxon>
        <taxon>Bacillota</taxon>
        <taxon>Clostridia</taxon>
        <taxon>Eubacteriales</taxon>
        <taxon>Eubacteriaceae</taxon>
        <taxon>Eubacterium</taxon>
    </lineage>
</organism>
<dbReference type="eggNOG" id="COG4886">
    <property type="taxonomic scope" value="Bacteria"/>
</dbReference>
<name>N2BI64_9FIRM</name>
<dbReference type="PATRIC" id="fig|1235802.3.peg.948"/>
<dbReference type="SUPFAM" id="SSF52047">
    <property type="entry name" value="RNI-like"/>
    <property type="match status" value="1"/>
</dbReference>
<sequence length="309" mass="34611">MAVYGSINEAQYGSIIWEDTKLESGKTKRYTYCYDDYEGGDKGAHTMTADILADPDFPALEELIIGDWGDTWEDSCQAILDGIVEHADRFSHIRSLFIADMDYEECEVSWIMQGNYSKIWAALPNLRSLTIKGATELELGEICHEGLEELTIICGGLGTDVISSIRDAKLPNLKKLLLYIGADDYGFDGNADTIKELLDQADFPKLTYLGIADSEIQDEVTKAVLESKFMGRIETLDLSLGTLTDKGGQLLLEEIPKWPNIKNLDIHYNYLSDQMADKLEELPLTVDASERNEPDVYDGDIYMNAMLTE</sequence>
<dbReference type="STRING" id="1235802.C823_00882"/>
<dbReference type="Gene3D" id="3.80.10.10">
    <property type="entry name" value="Ribonuclease Inhibitor"/>
    <property type="match status" value="1"/>
</dbReference>
<evidence type="ECO:0000313" key="2">
    <source>
        <dbReference type="Proteomes" id="UP000012589"/>
    </source>
</evidence>
<dbReference type="InterPro" id="IPR032675">
    <property type="entry name" value="LRR_dom_sf"/>
</dbReference>
<keyword evidence="2" id="KW-1185">Reference proteome</keyword>
<protein>
    <recommendedName>
        <fullName evidence="3">Cytoplasmic protein</fullName>
    </recommendedName>
</protein>
<reference evidence="1 2" key="1">
    <citation type="journal article" date="2014" name="Genome Announc.">
        <title>Draft genome sequences of the altered schaedler flora, a defined bacterial community from gnotobiotic mice.</title>
        <authorList>
            <person name="Wannemuehler M.J."/>
            <person name="Overstreet A.M."/>
            <person name="Ward D.V."/>
            <person name="Phillips G.J."/>
        </authorList>
    </citation>
    <scope>NUCLEOTIDE SEQUENCE [LARGE SCALE GENOMIC DNA]</scope>
    <source>
        <strain evidence="1 2">ASF492</strain>
    </source>
</reference>
<proteinExistence type="predicted"/>
<dbReference type="HOGENOM" id="CLU_054192_1_0_9"/>
<dbReference type="InterPro" id="IPR047722">
    <property type="entry name" value="STM4015-like"/>
</dbReference>